<reference evidence="6 7" key="1">
    <citation type="submission" date="2020-04" db="EMBL/GenBank/DDBJ databases">
        <title>Marinobacter oceani sp. nov., isolated from marine solar saltern.</title>
        <authorList>
            <person name="Chen X.-Y."/>
        </authorList>
    </citation>
    <scope>NUCLEOTIDE SEQUENCE [LARGE SCALE GENOMIC DNA]</scope>
    <source>
        <strain evidence="6 7">W62</strain>
    </source>
</reference>
<dbReference type="GO" id="GO:0046872">
    <property type="term" value="F:metal ion binding"/>
    <property type="evidence" value="ECO:0007669"/>
    <property type="project" value="UniProtKB-KW"/>
</dbReference>
<dbReference type="AlphaFoldDB" id="A0A7Y0RFH3"/>
<name>A0A7Y0RFH3_9GAMM</name>
<evidence type="ECO:0000313" key="7">
    <source>
        <dbReference type="Proteomes" id="UP000567186"/>
    </source>
</evidence>
<evidence type="ECO:0000259" key="5">
    <source>
        <dbReference type="Pfam" id="PF00149"/>
    </source>
</evidence>
<dbReference type="Gene3D" id="3.60.21.10">
    <property type="match status" value="1"/>
</dbReference>
<comment type="caution">
    <text evidence="6">The sequence shown here is derived from an EMBL/GenBank/DDBJ whole genome shotgun (WGS) entry which is preliminary data.</text>
</comment>
<sequence>MTENDSPHALRVLQLTDPHLMADPGAELLGINTRESLDAVIAQVLHDRGQPDLILVTGDIAQDATEEAYRLFGNKLEAFHCPSAWIAGNHDDSPLLALIAAERKADLRHVIQGGWQFVLLDTSVPGKVFGQLADSELAFLEKTLRENPETPALVALHHHPVEIDTDWMSPIGLRNRDAFWQVVDRFPQVRIVLWGHIHQDLEQSRKGVCLLATPSTCIQFTAGSTEFSVEDKAPGYRWFELLPSGEFFTEVSRAEDFVFDLDSNSSGY</sequence>
<dbReference type="InterPro" id="IPR029052">
    <property type="entry name" value="Metallo-depent_PP-like"/>
</dbReference>
<accession>A0A7Y0RFH3</accession>
<evidence type="ECO:0000256" key="4">
    <source>
        <dbReference type="ARBA" id="ARBA00025742"/>
    </source>
</evidence>
<dbReference type="PANTHER" id="PTHR42988">
    <property type="entry name" value="PHOSPHOHYDROLASE"/>
    <property type="match status" value="1"/>
</dbReference>
<dbReference type="Pfam" id="PF00149">
    <property type="entry name" value="Metallophos"/>
    <property type="match status" value="1"/>
</dbReference>
<organism evidence="6 7">
    <name type="scientific">Marinobacter orientalis</name>
    <dbReference type="NCBI Taxonomy" id="1928859"/>
    <lineage>
        <taxon>Bacteria</taxon>
        <taxon>Pseudomonadati</taxon>
        <taxon>Pseudomonadota</taxon>
        <taxon>Gammaproteobacteria</taxon>
        <taxon>Pseudomonadales</taxon>
        <taxon>Marinobacteraceae</taxon>
        <taxon>Marinobacter</taxon>
    </lineage>
</organism>
<dbReference type="EMBL" id="JABCKY010000010">
    <property type="protein sequence ID" value="NMT65280.1"/>
    <property type="molecule type" value="Genomic_DNA"/>
</dbReference>
<dbReference type="InterPro" id="IPR004843">
    <property type="entry name" value="Calcineurin-like_PHP"/>
</dbReference>
<dbReference type="Proteomes" id="UP000567186">
    <property type="component" value="Unassembled WGS sequence"/>
</dbReference>
<keyword evidence="3" id="KW-0408">Iron</keyword>
<evidence type="ECO:0000256" key="1">
    <source>
        <dbReference type="ARBA" id="ARBA00022723"/>
    </source>
</evidence>
<dbReference type="EC" id="3.1.4.53" evidence="6"/>
<evidence type="ECO:0000256" key="2">
    <source>
        <dbReference type="ARBA" id="ARBA00022801"/>
    </source>
</evidence>
<dbReference type="GO" id="GO:0004115">
    <property type="term" value="F:3',5'-cyclic-AMP phosphodiesterase activity"/>
    <property type="evidence" value="ECO:0007669"/>
    <property type="project" value="UniProtKB-EC"/>
</dbReference>
<keyword evidence="7" id="KW-1185">Reference proteome</keyword>
<keyword evidence="1" id="KW-0479">Metal-binding</keyword>
<dbReference type="CDD" id="cd07402">
    <property type="entry name" value="MPP_GpdQ"/>
    <property type="match status" value="1"/>
</dbReference>
<proteinExistence type="inferred from homology"/>
<feature type="domain" description="Calcineurin-like phosphoesterase" evidence="5">
    <location>
        <begin position="10"/>
        <end position="199"/>
    </location>
</feature>
<evidence type="ECO:0000256" key="3">
    <source>
        <dbReference type="ARBA" id="ARBA00023004"/>
    </source>
</evidence>
<comment type="similarity">
    <text evidence="4">Belongs to the cyclic nucleotide phosphodiesterase class-III family.</text>
</comment>
<protein>
    <submittedName>
        <fullName evidence="6">3',5'-cyclic-AMP phosphodiesterase</fullName>
        <ecNumber evidence="6">3.1.4.53</ecNumber>
    </submittedName>
</protein>
<dbReference type="NCBIfam" id="NF008359">
    <property type="entry name" value="PRK11148.1"/>
    <property type="match status" value="1"/>
</dbReference>
<keyword evidence="2 6" id="KW-0378">Hydrolase</keyword>
<dbReference type="SUPFAM" id="SSF56300">
    <property type="entry name" value="Metallo-dependent phosphatases"/>
    <property type="match status" value="1"/>
</dbReference>
<evidence type="ECO:0000313" key="6">
    <source>
        <dbReference type="EMBL" id="NMT65280.1"/>
    </source>
</evidence>
<dbReference type="PANTHER" id="PTHR42988:SF2">
    <property type="entry name" value="CYCLIC NUCLEOTIDE PHOSPHODIESTERASE CBUA0032-RELATED"/>
    <property type="match status" value="1"/>
</dbReference>
<gene>
    <name evidence="6" type="primary">cpdA</name>
    <name evidence="6" type="ORF">HIU99_16985</name>
</gene>
<dbReference type="InterPro" id="IPR050884">
    <property type="entry name" value="CNP_phosphodiesterase-III"/>
</dbReference>
<dbReference type="OrthoDB" id="9784378at2"/>
<dbReference type="InterPro" id="IPR026575">
    <property type="entry name" value="GpdQ/CpdA-like"/>
</dbReference>
<dbReference type="RefSeq" id="WP_135956465.1">
    <property type="nucleotide sequence ID" value="NZ_JABCKY010000010.1"/>
</dbReference>